<dbReference type="AlphaFoldDB" id="A0A291QZG1"/>
<protein>
    <recommendedName>
        <fullName evidence="3">PKD domain-containing protein</fullName>
    </recommendedName>
</protein>
<evidence type="ECO:0000313" key="1">
    <source>
        <dbReference type="EMBL" id="ATL49272.1"/>
    </source>
</evidence>
<keyword evidence="2" id="KW-1185">Reference proteome</keyword>
<dbReference type="Proteomes" id="UP000220133">
    <property type="component" value="Chromosome"/>
</dbReference>
<evidence type="ECO:0000313" key="2">
    <source>
        <dbReference type="Proteomes" id="UP000220133"/>
    </source>
</evidence>
<proteinExistence type="predicted"/>
<gene>
    <name evidence="1" type="ORF">COR50_19995</name>
</gene>
<dbReference type="EMBL" id="CP023777">
    <property type="protein sequence ID" value="ATL49272.1"/>
    <property type="molecule type" value="Genomic_DNA"/>
</dbReference>
<organism evidence="1 2">
    <name type="scientific">Chitinophaga caeni</name>
    <dbReference type="NCBI Taxonomy" id="2029983"/>
    <lineage>
        <taxon>Bacteria</taxon>
        <taxon>Pseudomonadati</taxon>
        <taxon>Bacteroidota</taxon>
        <taxon>Chitinophagia</taxon>
        <taxon>Chitinophagales</taxon>
        <taxon>Chitinophagaceae</taxon>
        <taxon>Chitinophaga</taxon>
    </lineage>
</organism>
<reference evidence="1 2" key="1">
    <citation type="submission" date="2017-10" db="EMBL/GenBank/DDBJ databases">
        <title>Paenichitinophaga pekingensis gen. nov., sp. nov., isolated from activated sludge.</title>
        <authorList>
            <person name="Jin D."/>
            <person name="Kong X."/>
            <person name="Deng Y."/>
            <person name="Bai Z."/>
        </authorList>
    </citation>
    <scope>NUCLEOTIDE SEQUENCE [LARGE SCALE GENOMIC DNA]</scope>
    <source>
        <strain evidence="1 2">13</strain>
    </source>
</reference>
<name>A0A291QZG1_9BACT</name>
<dbReference type="RefSeq" id="WP_098195640.1">
    <property type="nucleotide sequence ID" value="NZ_CP023777.1"/>
</dbReference>
<evidence type="ECO:0008006" key="3">
    <source>
        <dbReference type="Google" id="ProtNLM"/>
    </source>
</evidence>
<dbReference type="PROSITE" id="PS51257">
    <property type="entry name" value="PROKAR_LIPOPROTEIN"/>
    <property type="match status" value="1"/>
</dbReference>
<dbReference type="KEGG" id="cbae:COR50_19995"/>
<dbReference type="OrthoDB" id="646668at2"/>
<accession>A0A291QZG1</accession>
<sequence length="278" mass="30333">MKHIIKLLIPMIVLFACEPVVDDKPMGGVVPEDQLSLVVESVSEGSNEILMENNTPGVGSYWDYVIGKSTKQKEVVRLPFLGETTITFTGLCDGGTVTTTRKVNVTKIDKPAEAEWTIFGGEDPAGKVWEWDPESFGGIVYGTAGYGNDFGPGWSVFGIGDEVFGGKVVSADEEMVFDLNGGANFTRRKVGGDVIEKGTFKFDMSKKKVKENGTVWSIGELQFSGATVLSGSSCWDTAPVYVFDIISLSDDKMVLAWAEPGIEFEVWNEATFWCFKAK</sequence>